<keyword evidence="6 13" id="KW-0375">Hydrogen ion transport</keyword>
<comment type="similarity">
    <text evidence="1 13 14">Belongs to the ATPase B chain family.</text>
</comment>
<evidence type="ECO:0000313" key="16">
    <source>
        <dbReference type="Proteomes" id="UP000178892"/>
    </source>
</evidence>
<sequence>MDLQSLILAAIEAVQEVAQHEASEGVLGTLGINWKLFLAQLINFGIVLFIFWKWIVKPLGKTLTERQNRIEAGLKNADLMDMEKKKFDEWRQAEMKKTRTEADQIIRTASDSATKVKQETIVEAHKQADLLVSQAHAAIAADKEKMVSEAKQELATLVVAASEKILRGKLDSRKDHELISESLKVVK</sequence>
<dbReference type="GO" id="GO:0046933">
    <property type="term" value="F:proton-transporting ATP synthase activity, rotational mechanism"/>
    <property type="evidence" value="ECO:0007669"/>
    <property type="project" value="UniProtKB-UniRule"/>
</dbReference>
<dbReference type="NCBIfam" id="TIGR01144">
    <property type="entry name" value="ATP_synt_b"/>
    <property type="match status" value="1"/>
</dbReference>
<keyword evidence="7 13" id="KW-1133">Transmembrane helix</keyword>
<evidence type="ECO:0000256" key="5">
    <source>
        <dbReference type="ARBA" id="ARBA00022692"/>
    </source>
</evidence>
<organism evidence="15 16">
    <name type="scientific">Candidatus Doudnabacteria bacterium RIFCSPHIGHO2_01_FULL_46_24</name>
    <dbReference type="NCBI Taxonomy" id="1817825"/>
    <lineage>
        <taxon>Bacteria</taxon>
        <taxon>Candidatus Doudnaibacteriota</taxon>
    </lineage>
</organism>
<dbReference type="GO" id="GO:0012505">
    <property type="term" value="C:endomembrane system"/>
    <property type="evidence" value="ECO:0007669"/>
    <property type="project" value="UniProtKB-SubCell"/>
</dbReference>
<keyword evidence="5 13" id="KW-0812">Transmembrane</keyword>
<dbReference type="HAMAP" id="MF_01398">
    <property type="entry name" value="ATP_synth_b_bprime"/>
    <property type="match status" value="1"/>
</dbReference>
<dbReference type="SUPFAM" id="SSF81573">
    <property type="entry name" value="F1F0 ATP synthase subunit B, membrane domain"/>
    <property type="match status" value="1"/>
</dbReference>
<keyword evidence="4 13" id="KW-0138">CF(0)</keyword>
<dbReference type="GO" id="GO:0045259">
    <property type="term" value="C:proton-transporting ATP synthase complex"/>
    <property type="evidence" value="ECO:0007669"/>
    <property type="project" value="UniProtKB-KW"/>
</dbReference>
<dbReference type="Gene3D" id="6.10.250.1580">
    <property type="match status" value="1"/>
</dbReference>
<evidence type="ECO:0000256" key="7">
    <source>
        <dbReference type="ARBA" id="ARBA00022989"/>
    </source>
</evidence>
<evidence type="ECO:0000256" key="8">
    <source>
        <dbReference type="ARBA" id="ARBA00023065"/>
    </source>
</evidence>
<evidence type="ECO:0000256" key="1">
    <source>
        <dbReference type="ARBA" id="ARBA00005513"/>
    </source>
</evidence>
<feature type="transmembrane region" description="Helical" evidence="13">
    <location>
        <begin position="37"/>
        <end position="56"/>
    </location>
</feature>
<evidence type="ECO:0000313" key="15">
    <source>
        <dbReference type="EMBL" id="OGE81080.1"/>
    </source>
</evidence>
<evidence type="ECO:0000256" key="9">
    <source>
        <dbReference type="ARBA" id="ARBA00023136"/>
    </source>
</evidence>
<evidence type="ECO:0000256" key="2">
    <source>
        <dbReference type="ARBA" id="ARBA00022448"/>
    </source>
</evidence>
<keyword evidence="9 13" id="KW-0472">Membrane</keyword>
<evidence type="ECO:0000256" key="11">
    <source>
        <dbReference type="ARBA" id="ARBA00025198"/>
    </source>
</evidence>
<dbReference type="CDD" id="cd06503">
    <property type="entry name" value="ATP-synt_Fo_b"/>
    <property type="match status" value="1"/>
</dbReference>
<dbReference type="PANTHER" id="PTHR33445:SF1">
    <property type="entry name" value="ATP SYNTHASE SUBUNIT B"/>
    <property type="match status" value="1"/>
</dbReference>
<dbReference type="AlphaFoldDB" id="A0A1F5NUQ6"/>
<evidence type="ECO:0000256" key="14">
    <source>
        <dbReference type="RuleBase" id="RU003848"/>
    </source>
</evidence>
<dbReference type="Pfam" id="PF00430">
    <property type="entry name" value="ATP-synt_B"/>
    <property type="match status" value="1"/>
</dbReference>
<protein>
    <recommendedName>
        <fullName evidence="13">ATP synthase subunit b</fullName>
    </recommendedName>
    <alternativeName>
        <fullName evidence="13">ATP synthase F(0) sector subunit b</fullName>
    </alternativeName>
    <alternativeName>
        <fullName evidence="13">ATPase subunit I</fullName>
    </alternativeName>
    <alternativeName>
        <fullName evidence="13">F-type ATPase subunit b</fullName>
        <shortName evidence="13">F-ATPase subunit b</shortName>
    </alternativeName>
</protein>
<evidence type="ECO:0000256" key="3">
    <source>
        <dbReference type="ARBA" id="ARBA00022475"/>
    </source>
</evidence>
<name>A0A1F5NUQ6_9BACT</name>
<keyword evidence="2 13" id="KW-0813">Transport</keyword>
<comment type="function">
    <text evidence="11 13">F(1)F(0) ATP synthase produces ATP from ADP in the presence of a proton or sodium gradient. F-type ATPases consist of two structural domains, F(1) containing the extramembraneous catalytic core and F(0) containing the membrane proton channel, linked together by a central stalk and a peripheral stalk. During catalysis, ATP synthesis in the catalytic domain of F(1) is coupled via a rotary mechanism of the central stalk subunits to proton translocation.</text>
</comment>
<evidence type="ECO:0000256" key="6">
    <source>
        <dbReference type="ARBA" id="ARBA00022781"/>
    </source>
</evidence>
<dbReference type="EMBL" id="MFEL01000010">
    <property type="protein sequence ID" value="OGE81080.1"/>
    <property type="molecule type" value="Genomic_DNA"/>
</dbReference>
<dbReference type="InterPro" id="IPR028987">
    <property type="entry name" value="ATP_synth_B-like_membr_sf"/>
</dbReference>
<evidence type="ECO:0000256" key="4">
    <source>
        <dbReference type="ARBA" id="ARBA00022547"/>
    </source>
</evidence>
<dbReference type="PANTHER" id="PTHR33445">
    <property type="entry name" value="ATP SYNTHASE SUBUNIT B', CHLOROPLASTIC"/>
    <property type="match status" value="1"/>
</dbReference>
<dbReference type="GO" id="GO:0005886">
    <property type="term" value="C:plasma membrane"/>
    <property type="evidence" value="ECO:0007669"/>
    <property type="project" value="UniProtKB-SubCell"/>
</dbReference>
<comment type="function">
    <text evidence="13">Component of the F(0) channel, it forms part of the peripheral stalk, linking F(1) to F(0).</text>
</comment>
<evidence type="ECO:0000256" key="13">
    <source>
        <dbReference type="HAMAP-Rule" id="MF_01398"/>
    </source>
</evidence>
<dbReference type="Proteomes" id="UP000178892">
    <property type="component" value="Unassembled WGS sequence"/>
</dbReference>
<dbReference type="InterPro" id="IPR005864">
    <property type="entry name" value="ATP_synth_F0_bsu_bac"/>
</dbReference>
<dbReference type="InterPro" id="IPR002146">
    <property type="entry name" value="ATP_synth_b/b'su_bac/chlpt"/>
</dbReference>
<evidence type="ECO:0000256" key="12">
    <source>
        <dbReference type="ARBA" id="ARBA00037847"/>
    </source>
</evidence>
<gene>
    <name evidence="13" type="primary">atpF</name>
    <name evidence="15" type="ORF">A2720_00870</name>
</gene>
<dbReference type="GO" id="GO:0046961">
    <property type="term" value="F:proton-transporting ATPase activity, rotational mechanism"/>
    <property type="evidence" value="ECO:0007669"/>
    <property type="project" value="TreeGrafter"/>
</dbReference>
<comment type="subcellular location">
    <subcellularLocation>
        <location evidence="13">Cell membrane</location>
        <topology evidence="13">Single-pass membrane protein</topology>
    </subcellularLocation>
    <subcellularLocation>
        <location evidence="12">Endomembrane system</location>
        <topology evidence="12">Single-pass membrane protein</topology>
    </subcellularLocation>
</comment>
<reference evidence="15 16" key="1">
    <citation type="journal article" date="2016" name="Nat. Commun.">
        <title>Thousands of microbial genomes shed light on interconnected biogeochemical processes in an aquifer system.</title>
        <authorList>
            <person name="Anantharaman K."/>
            <person name="Brown C.T."/>
            <person name="Hug L.A."/>
            <person name="Sharon I."/>
            <person name="Castelle C.J."/>
            <person name="Probst A.J."/>
            <person name="Thomas B.C."/>
            <person name="Singh A."/>
            <person name="Wilkins M.J."/>
            <person name="Karaoz U."/>
            <person name="Brodie E.L."/>
            <person name="Williams K.H."/>
            <person name="Hubbard S.S."/>
            <person name="Banfield J.F."/>
        </authorList>
    </citation>
    <scope>NUCLEOTIDE SEQUENCE [LARGE SCALE GENOMIC DNA]</scope>
</reference>
<accession>A0A1F5NUQ6</accession>
<dbReference type="InterPro" id="IPR050059">
    <property type="entry name" value="ATP_synthase_B_chain"/>
</dbReference>
<keyword evidence="10 13" id="KW-0066">ATP synthesis</keyword>
<proteinExistence type="inferred from homology"/>
<keyword evidence="3 13" id="KW-1003">Cell membrane</keyword>
<dbReference type="STRING" id="1817825.A2720_00870"/>
<comment type="subunit">
    <text evidence="13">F-type ATPases have 2 components, F(1) - the catalytic core - and F(0) - the membrane proton channel. F(1) has five subunits: alpha(3), beta(3), gamma(1), delta(1), epsilon(1). F(0) has three main subunits: a(1), b(2) and c(10-14). The alpha and beta chains form an alternating ring which encloses part of the gamma chain. F(1) is attached to F(0) by a central stalk formed by the gamma and epsilon chains, while a peripheral stalk is formed by the delta and b chains.</text>
</comment>
<evidence type="ECO:0000256" key="10">
    <source>
        <dbReference type="ARBA" id="ARBA00023310"/>
    </source>
</evidence>
<comment type="caution">
    <text evidence="15">The sequence shown here is derived from an EMBL/GenBank/DDBJ whole genome shotgun (WGS) entry which is preliminary data.</text>
</comment>
<keyword evidence="8 13" id="KW-0406">Ion transport</keyword>